<reference evidence="1 2" key="1">
    <citation type="journal article" date="2024" name="Science">
        <title>Giant polyketide synthase enzymes in the biosynthesis of giant marine polyether toxins.</title>
        <authorList>
            <person name="Fallon T.R."/>
            <person name="Shende V.V."/>
            <person name="Wierzbicki I.H."/>
            <person name="Pendleton A.L."/>
            <person name="Watervoot N.F."/>
            <person name="Auber R.P."/>
            <person name="Gonzalez D.J."/>
            <person name="Wisecaver J.H."/>
            <person name="Moore B.S."/>
        </authorList>
    </citation>
    <scope>NUCLEOTIDE SEQUENCE [LARGE SCALE GENOMIC DNA]</scope>
    <source>
        <strain evidence="1 2">12B1</strain>
    </source>
</reference>
<comment type="caution">
    <text evidence="1">The sequence shown here is derived from an EMBL/GenBank/DDBJ whole genome shotgun (WGS) entry which is preliminary data.</text>
</comment>
<dbReference type="AlphaFoldDB" id="A0AB34JIW3"/>
<name>A0AB34JIW3_PRYPA</name>
<organism evidence="1 2">
    <name type="scientific">Prymnesium parvum</name>
    <name type="common">Toxic golden alga</name>
    <dbReference type="NCBI Taxonomy" id="97485"/>
    <lineage>
        <taxon>Eukaryota</taxon>
        <taxon>Haptista</taxon>
        <taxon>Haptophyta</taxon>
        <taxon>Prymnesiophyceae</taxon>
        <taxon>Prymnesiales</taxon>
        <taxon>Prymnesiaceae</taxon>
        <taxon>Prymnesium</taxon>
    </lineage>
</organism>
<evidence type="ECO:0000313" key="1">
    <source>
        <dbReference type="EMBL" id="KAL1520614.1"/>
    </source>
</evidence>
<keyword evidence="2" id="KW-1185">Reference proteome</keyword>
<proteinExistence type="predicted"/>
<evidence type="ECO:0000313" key="2">
    <source>
        <dbReference type="Proteomes" id="UP001515480"/>
    </source>
</evidence>
<gene>
    <name evidence="1" type="ORF">AB1Y20_022188</name>
</gene>
<dbReference type="EMBL" id="JBGBPQ010000008">
    <property type="protein sequence ID" value="KAL1520614.1"/>
    <property type="molecule type" value="Genomic_DNA"/>
</dbReference>
<dbReference type="Proteomes" id="UP001515480">
    <property type="component" value="Unassembled WGS sequence"/>
</dbReference>
<sequence>MLHTPRLRHKEDPPIWDRNHKLVVRLDKPRRLLLLRKRILQFQVKGKWRRQRHQPAQLHFLVRLASNLANKQQRNTRGSSQLLSARAQALQRSLQQRCISRRACRQTQEGRTLAQWHHAHKQAGC</sequence>
<protein>
    <submittedName>
        <fullName evidence="1">Uncharacterized protein</fullName>
    </submittedName>
</protein>
<accession>A0AB34JIW3</accession>